<dbReference type="InterPro" id="IPR001750">
    <property type="entry name" value="ND/Mrp_TM"/>
</dbReference>
<proteinExistence type="inferred from homology"/>
<reference evidence="12" key="1">
    <citation type="journal article" date="2018" name="BMC Evol. Biol.">
        <title>Three new Diplozoidae mitogenomes expose unusual compositional biases within the Monogenea class: implications for phylogenetic studies.</title>
        <authorList>
            <person name="Zhang D."/>
            <person name="Zou H."/>
            <person name="Wu S.G."/>
            <person name="Li M."/>
            <person name="Jakovlic I."/>
            <person name="Zhang J."/>
            <person name="Chen R."/>
            <person name="Li W.X."/>
            <person name="Wang G.T."/>
        </authorList>
    </citation>
    <scope>NUCLEOTIDE SEQUENCE</scope>
</reference>
<evidence type="ECO:0000259" key="11">
    <source>
        <dbReference type="Pfam" id="PF00361"/>
    </source>
</evidence>
<keyword evidence="10" id="KW-0830">Ubiquinone</keyword>
<evidence type="ECO:0000256" key="9">
    <source>
        <dbReference type="ARBA" id="ARBA00049551"/>
    </source>
</evidence>
<dbReference type="GO" id="GO:0031966">
    <property type="term" value="C:mitochondrial membrane"/>
    <property type="evidence" value="ECO:0007669"/>
    <property type="project" value="UniProtKB-SubCell"/>
</dbReference>
<keyword evidence="7" id="KW-1133">Transmembrane helix</keyword>
<accession>A0A386PWN6</accession>
<dbReference type="InterPro" id="IPR003918">
    <property type="entry name" value="NADH_UbQ_OxRdtase"/>
</dbReference>
<name>A0A386PWN6_9PLAT</name>
<dbReference type="InterPro" id="IPR050586">
    <property type="entry name" value="CPA3_Na-H_Antiporter_D"/>
</dbReference>
<dbReference type="EC" id="7.1.1.2" evidence="3 10"/>
<evidence type="ECO:0000256" key="7">
    <source>
        <dbReference type="ARBA" id="ARBA00022989"/>
    </source>
</evidence>
<evidence type="ECO:0000256" key="10">
    <source>
        <dbReference type="RuleBase" id="RU003297"/>
    </source>
</evidence>
<keyword evidence="10 12" id="KW-0496">Mitochondrion</keyword>
<evidence type="ECO:0000256" key="5">
    <source>
        <dbReference type="ARBA" id="ARBA00022475"/>
    </source>
</evidence>
<keyword evidence="10" id="KW-0520">NAD</keyword>
<evidence type="ECO:0000313" key="12">
    <source>
        <dbReference type="EMBL" id="AYE40102.1"/>
    </source>
</evidence>
<comment type="subcellular location">
    <subcellularLocation>
        <location evidence="1">Cell membrane</location>
        <topology evidence="1">Multi-pass membrane protein</topology>
    </subcellularLocation>
    <subcellularLocation>
        <location evidence="10">Mitochondrion membrane</location>
        <topology evidence="10">Multi-pass membrane protein</topology>
    </subcellularLocation>
</comment>
<dbReference type="PANTHER" id="PTHR42703">
    <property type="entry name" value="NADH DEHYDROGENASE"/>
    <property type="match status" value="1"/>
</dbReference>
<evidence type="ECO:0000256" key="8">
    <source>
        <dbReference type="ARBA" id="ARBA00023136"/>
    </source>
</evidence>
<keyword evidence="10" id="KW-0813">Transport</keyword>
<keyword evidence="8" id="KW-0472">Membrane</keyword>
<evidence type="ECO:0000256" key="2">
    <source>
        <dbReference type="ARBA" id="ARBA00009025"/>
    </source>
</evidence>
<geneLocation type="mitochondrion" evidence="12"/>
<dbReference type="EMBL" id="MG458327">
    <property type="protein sequence ID" value="AYE40102.1"/>
    <property type="molecule type" value="Genomic_DNA"/>
</dbReference>
<sequence>MVLTIFSGFCFWYYFFFIVALLFMSLCVCYSSGLVGFFFVGLYLDWLFYYMTFLVIFIFFLVFSVSHSTGLFVVFLLFVSCLSSVMCCCVYNCIYFWGFYELAILSVLVLLFLDSPYSDRFLAGWYLLCYSVFCGFPLLGCLIYVSYLVGSFNILFWGYFFTDELLFCLVVVFFLFVAKVPFPPFHSWLPVVHAEASTFVSVCLSGYIMKLGLVGIIRFCSFLLGDNLLMIYFFFLFPFCIFIIFSCLEELDYKRWLAMLSVGHILIGGLCLFYYGGLSGFSNCLLFGVGHGISACFFFFFIYYLESVGGSRVIPFTSVVFGWGLSPSLVCLFGYLFVASFPPFITFFIELWLLCEFSMFNAVLFFWMLFYLFFSSLVPFCVLGSVLGGRVSLSNGCFIYGFGYLYLLIACVSLVLLV</sequence>
<organism evidence="12">
    <name type="scientific">Paradiplozoon opsariichthydis</name>
    <dbReference type="NCBI Taxonomy" id="340994"/>
    <lineage>
        <taxon>Eukaryota</taxon>
        <taxon>Metazoa</taxon>
        <taxon>Spiralia</taxon>
        <taxon>Lophotrochozoa</taxon>
        <taxon>Platyhelminthes</taxon>
        <taxon>Monogenea</taxon>
        <taxon>Polyopisthocotylea</taxon>
        <taxon>Mazocraeidea</taxon>
        <taxon>Diplozoidae</taxon>
        <taxon>Paradiplozoon</taxon>
    </lineage>
</organism>
<evidence type="ECO:0000256" key="1">
    <source>
        <dbReference type="ARBA" id="ARBA00004651"/>
    </source>
</evidence>
<comment type="catalytic activity">
    <reaction evidence="9 10">
        <text>a ubiquinone + NADH + 5 H(+)(in) = a ubiquinol + NAD(+) + 4 H(+)(out)</text>
        <dbReference type="Rhea" id="RHEA:29091"/>
        <dbReference type="Rhea" id="RHEA-COMP:9565"/>
        <dbReference type="Rhea" id="RHEA-COMP:9566"/>
        <dbReference type="ChEBI" id="CHEBI:15378"/>
        <dbReference type="ChEBI" id="CHEBI:16389"/>
        <dbReference type="ChEBI" id="CHEBI:17976"/>
        <dbReference type="ChEBI" id="CHEBI:57540"/>
        <dbReference type="ChEBI" id="CHEBI:57945"/>
        <dbReference type="EC" id="7.1.1.2"/>
    </reaction>
</comment>
<evidence type="ECO:0000256" key="3">
    <source>
        <dbReference type="ARBA" id="ARBA00012944"/>
    </source>
</evidence>
<evidence type="ECO:0000256" key="4">
    <source>
        <dbReference type="ARBA" id="ARBA00021006"/>
    </source>
</evidence>
<dbReference type="Pfam" id="PF00361">
    <property type="entry name" value="Proton_antipo_M"/>
    <property type="match status" value="1"/>
</dbReference>
<protein>
    <recommendedName>
        <fullName evidence="4 10">NADH-ubiquinone oxidoreductase chain 4</fullName>
        <ecNumber evidence="3 10">7.1.1.2</ecNumber>
    </recommendedName>
</protein>
<comment type="similarity">
    <text evidence="2 10">Belongs to the complex I subunit 4 family.</text>
</comment>
<keyword evidence="6" id="KW-0812">Transmembrane</keyword>
<dbReference type="GO" id="GO:0008137">
    <property type="term" value="F:NADH dehydrogenase (ubiquinone) activity"/>
    <property type="evidence" value="ECO:0007669"/>
    <property type="project" value="UniProtKB-UniRule"/>
</dbReference>
<keyword evidence="5" id="KW-1003">Cell membrane</keyword>
<feature type="domain" description="NADH:quinone oxidoreductase/Mrp antiporter transmembrane" evidence="11">
    <location>
        <begin position="92"/>
        <end position="369"/>
    </location>
</feature>
<dbReference type="GO" id="GO:0042773">
    <property type="term" value="P:ATP synthesis coupled electron transport"/>
    <property type="evidence" value="ECO:0007669"/>
    <property type="project" value="InterPro"/>
</dbReference>
<evidence type="ECO:0000256" key="6">
    <source>
        <dbReference type="ARBA" id="ARBA00022692"/>
    </source>
</evidence>
<keyword evidence="10" id="KW-0679">Respiratory chain</keyword>
<keyword evidence="10" id="KW-0249">Electron transport</keyword>
<gene>
    <name evidence="12" type="primary">nad4</name>
</gene>
<dbReference type="PANTHER" id="PTHR42703:SF1">
    <property type="entry name" value="NA(+)_H(+) ANTIPORTER SUBUNIT D1"/>
    <property type="match status" value="1"/>
</dbReference>
<comment type="function">
    <text evidence="10">Core subunit of the mitochondrial membrane respiratory chain NADH dehydrogenase (Complex I) which catalyzes electron transfer from NADH through the respiratory chain, using ubiquinone as an electron acceptor. Essential for the catalytic activity and assembly of complex I.</text>
</comment>
<dbReference type="AlphaFoldDB" id="A0A386PWN6"/>
<dbReference type="GO" id="GO:0005886">
    <property type="term" value="C:plasma membrane"/>
    <property type="evidence" value="ECO:0007669"/>
    <property type="project" value="UniProtKB-SubCell"/>
</dbReference>
<dbReference type="PRINTS" id="PR01437">
    <property type="entry name" value="NUOXDRDTASE4"/>
</dbReference>